<dbReference type="InterPro" id="IPR018490">
    <property type="entry name" value="cNMP-bd_dom_sf"/>
</dbReference>
<dbReference type="InterPro" id="IPR014710">
    <property type="entry name" value="RmlC-like_jellyroll"/>
</dbReference>
<organism evidence="1 2">
    <name type="scientific">Sutterella seckii</name>
    <dbReference type="NCBI Taxonomy" id="1944635"/>
    <lineage>
        <taxon>Bacteria</taxon>
        <taxon>Pseudomonadati</taxon>
        <taxon>Pseudomonadota</taxon>
        <taxon>Betaproteobacteria</taxon>
        <taxon>Burkholderiales</taxon>
        <taxon>Sutterellaceae</taxon>
        <taxon>Sutterella</taxon>
    </lineage>
</organism>
<dbReference type="AlphaFoldDB" id="A0AAI9SD96"/>
<evidence type="ECO:0000313" key="2">
    <source>
        <dbReference type="Proteomes" id="UP000469462"/>
    </source>
</evidence>
<dbReference type="SUPFAM" id="SSF51206">
    <property type="entry name" value="cAMP-binding domain-like"/>
    <property type="match status" value="1"/>
</dbReference>
<sequence>MTASGWESEDEDSLPDFLLPPMSNPEVICPWIVPRAPKPLLELFDAEGQSQDYSVRAYIQTEAERSTLVRRIDSGLVSQGVTNYRLNKPLAMNLYPDGSFQGFLNLFSSEPTPRLVRAVKPSRITSLPGKVFRERLMDDKALFLEYVGYTELAGKSELIGMEALFSLSLPERFLLFWAATLFHCGVNPLESEKEYLELPMQVSRATLSSIIYTTKAPLDRLLSAAAKEGTLIRPAGKRLIRRKDLLMMSEWVLSR</sequence>
<comment type="caution">
    <text evidence="1">The sequence shown here is derived from an EMBL/GenBank/DDBJ whole genome shotgun (WGS) entry which is preliminary data.</text>
</comment>
<reference evidence="1 2" key="1">
    <citation type="submission" date="2019-10" db="EMBL/GenBank/DDBJ databases">
        <title>Genome diversity of Sutterella seckii.</title>
        <authorList>
            <person name="Chaplin A.V."/>
            <person name="Sokolova S.R."/>
            <person name="Mosin K.A."/>
            <person name="Ivanova E.L."/>
            <person name="Kochetkova T.O."/>
            <person name="Goltsov A.Y."/>
            <person name="Trofimov D.Y."/>
            <person name="Efimov B.A."/>
        </authorList>
    </citation>
    <scope>NUCLEOTIDE SEQUENCE [LARGE SCALE GENOMIC DNA]</scope>
    <source>
        <strain evidence="1 2">ASD3426</strain>
    </source>
</reference>
<dbReference type="EMBL" id="WEHW01000004">
    <property type="protein sequence ID" value="KAB7652321.1"/>
    <property type="molecule type" value="Genomic_DNA"/>
</dbReference>
<evidence type="ECO:0000313" key="1">
    <source>
        <dbReference type="EMBL" id="KAB7652321.1"/>
    </source>
</evidence>
<dbReference type="Gene3D" id="2.60.120.10">
    <property type="entry name" value="Jelly Rolls"/>
    <property type="match status" value="1"/>
</dbReference>
<accession>A0AAI9SD96</accession>
<dbReference type="Proteomes" id="UP000469462">
    <property type="component" value="Unassembled WGS sequence"/>
</dbReference>
<gene>
    <name evidence="1" type="ORF">GBM96_02495</name>
</gene>
<proteinExistence type="predicted"/>
<protein>
    <submittedName>
        <fullName evidence="1">Crp/Fnr family transcriptional regulator</fullName>
    </submittedName>
</protein>
<dbReference type="RefSeq" id="WP_139686946.1">
    <property type="nucleotide sequence ID" value="NZ_WEHW01000004.1"/>
</dbReference>
<name>A0AAI9SD96_9BURK</name>
<keyword evidence="2" id="KW-1185">Reference proteome</keyword>